<feature type="domain" description="Response regulatory" evidence="2">
    <location>
        <begin position="3"/>
        <end position="114"/>
    </location>
</feature>
<comment type="caution">
    <text evidence="4">The sequence shown here is derived from an EMBL/GenBank/DDBJ whole genome shotgun (WGS) entry which is preliminary data.</text>
</comment>
<dbReference type="Pfam" id="PF00072">
    <property type="entry name" value="Response_reg"/>
    <property type="match status" value="1"/>
</dbReference>
<evidence type="ECO:0000259" key="3">
    <source>
        <dbReference type="PROSITE" id="PS50930"/>
    </source>
</evidence>
<organism evidence="4 5">
    <name type="scientific">Tenacibaculum vairaonense</name>
    <dbReference type="NCBI Taxonomy" id="3137860"/>
    <lineage>
        <taxon>Bacteria</taxon>
        <taxon>Pseudomonadati</taxon>
        <taxon>Bacteroidota</taxon>
        <taxon>Flavobacteriia</taxon>
        <taxon>Flavobacteriales</taxon>
        <taxon>Flavobacteriaceae</taxon>
        <taxon>Tenacibaculum</taxon>
    </lineage>
</organism>
<dbReference type="InterPro" id="IPR046947">
    <property type="entry name" value="LytR-like"/>
</dbReference>
<gene>
    <name evidence="4" type="ORF">T190115A13A_60088</name>
</gene>
<dbReference type="EMBL" id="CAXJRC010000043">
    <property type="protein sequence ID" value="CAL2108093.1"/>
    <property type="molecule type" value="Genomic_DNA"/>
</dbReference>
<reference evidence="4 5" key="1">
    <citation type="submission" date="2024-05" db="EMBL/GenBank/DDBJ databases">
        <authorList>
            <person name="Duchaud E."/>
        </authorList>
    </citation>
    <scope>NUCLEOTIDE SEQUENCE [LARGE SCALE GENOMIC DNA]</scope>
    <source>
        <strain evidence="4">Ena-SAMPLE-TAB-13-05-2024-13:56:06:370-140305</strain>
    </source>
</reference>
<keyword evidence="5" id="KW-1185">Reference proteome</keyword>
<dbReference type="PROSITE" id="PS50930">
    <property type="entry name" value="HTH_LYTTR"/>
    <property type="match status" value="1"/>
</dbReference>
<dbReference type="Proteomes" id="UP001497602">
    <property type="component" value="Unassembled WGS sequence"/>
</dbReference>
<protein>
    <submittedName>
        <fullName evidence="4">Two-component system, LytTR family, response regulator</fullName>
    </submittedName>
</protein>
<dbReference type="SUPFAM" id="SSF52172">
    <property type="entry name" value="CheY-like"/>
    <property type="match status" value="1"/>
</dbReference>
<accession>A0ABM9PQN5</accession>
<feature type="modified residue" description="4-aspartylphosphate" evidence="1">
    <location>
        <position position="54"/>
    </location>
</feature>
<dbReference type="InterPro" id="IPR007492">
    <property type="entry name" value="LytTR_DNA-bd_dom"/>
</dbReference>
<dbReference type="PROSITE" id="PS50110">
    <property type="entry name" value="RESPONSE_REGULATORY"/>
    <property type="match status" value="1"/>
</dbReference>
<dbReference type="Gene3D" id="3.40.50.2300">
    <property type="match status" value="1"/>
</dbReference>
<dbReference type="SMART" id="SM00448">
    <property type="entry name" value="REC"/>
    <property type="match status" value="1"/>
</dbReference>
<name>A0ABM9PQN5_9FLAO</name>
<evidence type="ECO:0000313" key="4">
    <source>
        <dbReference type="EMBL" id="CAL2108093.1"/>
    </source>
</evidence>
<dbReference type="Pfam" id="PF04397">
    <property type="entry name" value="LytTR"/>
    <property type="match status" value="1"/>
</dbReference>
<dbReference type="RefSeq" id="WP_348739658.1">
    <property type="nucleotide sequence ID" value="NZ_CAXJRC010000043.1"/>
</dbReference>
<sequence>MYKCLIIDDEKLARKLIENHIANIDHFEVIASCKSAIEASKVLNEHCIDLIFSDIEMPVLQGIDFYKNLVNKPAVIFTTAYRQYAVDGFEVNAIDYLLKPITFPRFFKAIEKFLATQNTNQTPTTTNTKTDKDYVFVTEDRKQVKLLFDTILYIESIKNYIKIITTSKTHVIKHGISSFENLLDTRFLRIHRSYIINTQKVTAFTKNDVEINTLEIPIGDSYKSLVFEIFK</sequence>
<evidence type="ECO:0000313" key="5">
    <source>
        <dbReference type="Proteomes" id="UP001497602"/>
    </source>
</evidence>
<dbReference type="PANTHER" id="PTHR37299">
    <property type="entry name" value="TRANSCRIPTIONAL REGULATOR-RELATED"/>
    <property type="match status" value="1"/>
</dbReference>
<dbReference type="InterPro" id="IPR001789">
    <property type="entry name" value="Sig_transdc_resp-reg_receiver"/>
</dbReference>
<proteinExistence type="predicted"/>
<keyword evidence="1" id="KW-0597">Phosphoprotein</keyword>
<dbReference type="SMART" id="SM00850">
    <property type="entry name" value="LytTR"/>
    <property type="match status" value="1"/>
</dbReference>
<dbReference type="Gene3D" id="2.40.50.1020">
    <property type="entry name" value="LytTr DNA-binding domain"/>
    <property type="match status" value="1"/>
</dbReference>
<feature type="domain" description="HTH LytTR-type" evidence="3">
    <location>
        <begin position="140"/>
        <end position="201"/>
    </location>
</feature>
<evidence type="ECO:0000259" key="2">
    <source>
        <dbReference type="PROSITE" id="PS50110"/>
    </source>
</evidence>
<dbReference type="PANTHER" id="PTHR37299:SF1">
    <property type="entry name" value="STAGE 0 SPORULATION PROTEIN A HOMOLOG"/>
    <property type="match status" value="1"/>
</dbReference>
<evidence type="ECO:0000256" key="1">
    <source>
        <dbReference type="PROSITE-ProRule" id="PRU00169"/>
    </source>
</evidence>
<dbReference type="InterPro" id="IPR011006">
    <property type="entry name" value="CheY-like_superfamily"/>
</dbReference>